<dbReference type="OrthoDB" id="10561288at2759"/>
<feature type="transmembrane region" description="Helical" evidence="5">
    <location>
        <begin position="125"/>
        <end position="146"/>
    </location>
</feature>
<dbReference type="Proteomes" id="UP000008141">
    <property type="component" value="Unassembled WGS sequence"/>
</dbReference>
<dbReference type="InterPro" id="IPR051085">
    <property type="entry name" value="MB_O-acyltransferase"/>
</dbReference>
<evidence type="ECO:0000313" key="7">
    <source>
        <dbReference type="Proteomes" id="UP000008141"/>
    </source>
</evidence>
<dbReference type="InterPro" id="IPR004299">
    <property type="entry name" value="MBOAT_fam"/>
</dbReference>
<comment type="subcellular location">
    <subcellularLocation>
        <location evidence="1">Membrane</location>
        <topology evidence="1">Multi-pass membrane protein</topology>
    </subcellularLocation>
</comment>
<organism evidence="7">
    <name type="scientific">Chlorella variabilis</name>
    <name type="common">Green alga</name>
    <dbReference type="NCBI Taxonomy" id="554065"/>
    <lineage>
        <taxon>Eukaryota</taxon>
        <taxon>Viridiplantae</taxon>
        <taxon>Chlorophyta</taxon>
        <taxon>core chlorophytes</taxon>
        <taxon>Trebouxiophyceae</taxon>
        <taxon>Chlorellales</taxon>
        <taxon>Chlorellaceae</taxon>
        <taxon>Chlorella clade</taxon>
        <taxon>Chlorella</taxon>
    </lineage>
</organism>
<evidence type="ECO:0000313" key="6">
    <source>
        <dbReference type="EMBL" id="EFN53965.1"/>
    </source>
</evidence>
<keyword evidence="2 5" id="KW-0812">Transmembrane</keyword>
<dbReference type="RefSeq" id="XP_005846067.1">
    <property type="nucleotide sequence ID" value="XM_005846005.1"/>
</dbReference>
<keyword evidence="4 5" id="KW-0472">Membrane</keyword>
<keyword evidence="3 5" id="KW-1133">Transmembrane helix</keyword>
<dbReference type="GO" id="GO:0019432">
    <property type="term" value="P:triglyceride biosynthetic process"/>
    <property type="evidence" value="ECO:0007669"/>
    <property type="project" value="UniProtKB-ARBA"/>
</dbReference>
<evidence type="ECO:0000256" key="5">
    <source>
        <dbReference type="SAM" id="Phobius"/>
    </source>
</evidence>
<dbReference type="STRING" id="554065.E1ZJB0"/>
<dbReference type="GO" id="GO:0016020">
    <property type="term" value="C:membrane"/>
    <property type="evidence" value="ECO:0007669"/>
    <property type="project" value="UniProtKB-SubCell"/>
</dbReference>
<sequence>MPLSKATVGLALCAVGAGAVLGHGLLPLLRQGALPAPGTAFALVRYEGWVHNLLAVQLFCCAVVAGIVRLGSRKSIGPSAQLALFHDGHALVGAALAVGLHGGAAAWPLAFMCVGRALVGAAQALRLRVGVASALVWAYAAIAVLVTNASEGAGAGYWCERLLGPSSALAPAAAALDAVRGVAPAHFTAGLAFRYTAMRFVSWALDTLSGRVVEATRSGAVERACAACTAAAAPESPRIAAVVPDSPVSSPAKVHATSRVGLASATWPAFFSYMLHVPTYLAGPLLTAADYYQQAAAASAGLKTAAPSLAGAAWWRAAARMAGCVAFAELLRRTFFADAAVQALLAQQPWQSWALGYCVLTALYAQSYVPWTFARLCSGALGIATADEVPLGFLASSTSPRTFWRSFHVSWYRWLCAYVYVPLGGSTAALAATLAVSTLLHGTHRRARRWAWLTWGAIQCGALLAERWMERRGTGPLSRLHPHLRAALAQCATQTTLLVQLPLGPSLPKFLACFHAVNLPFCVLNAARLAAAAKGGGRAGGGGKDALFQRRKPAKLAWE</sequence>
<feature type="transmembrane region" description="Helical" evidence="5">
    <location>
        <begin position="49"/>
        <end position="70"/>
    </location>
</feature>
<dbReference type="PANTHER" id="PTHR13285">
    <property type="entry name" value="ACYLTRANSFERASE"/>
    <property type="match status" value="1"/>
</dbReference>
<evidence type="ECO:0000256" key="3">
    <source>
        <dbReference type="ARBA" id="ARBA00022989"/>
    </source>
</evidence>
<proteinExistence type="predicted"/>
<dbReference type="GeneID" id="17353370"/>
<evidence type="ECO:0000256" key="1">
    <source>
        <dbReference type="ARBA" id="ARBA00004141"/>
    </source>
</evidence>
<keyword evidence="7" id="KW-1185">Reference proteome</keyword>
<evidence type="ECO:0000256" key="4">
    <source>
        <dbReference type="ARBA" id="ARBA00023136"/>
    </source>
</evidence>
<evidence type="ECO:0000256" key="2">
    <source>
        <dbReference type="ARBA" id="ARBA00022692"/>
    </source>
</evidence>
<dbReference type="AlphaFoldDB" id="E1ZJB0"/>
<dbReference type="InParanoid" id="E1ZJB0"/>
<dbReference type="KEGG" id="cvr:CHLNCDRAFT_53485"/>
<reference evidence="6 7" key="1">
    <citation type="journal article" date="2010" name="Plant Cell">
        <title>The Chlorella variabilis NC64A genome reveals adaptation to photosymbiosis, coevolution with viruses, and cryptic sex.</title>
        <authorList>
            <person name="Blanc G."/>
            <person name="Duncan G."/>
            <person name="Agarkova I."/>
            <person name="Borodovsky M."/>
            <person name="Gurnon J."/>
            <person name="Kuo A."/>
            <person name="Lindquist E."/>
            <person name="Lucas S."/>
            <person name="Pangilinan J."/>
            <person name="Polle J."/>
            <person name="Salamov A."/>
            <person name="Terry A."/>
            <person name="Yamada T."/>
            <person name="Dunigan D.D."/>
            <person name="Grigoriev I.V."/>
            <person name="Claverie J.M."/>
            <person name="Van Etten J.L."/>
        </authorList>
    </citation>
    <scope>NUCLEOTIDE SEQUENCE [LARGE SCALE GENOMIC DNA]</scope>
    <source>
        <strain evidence="6 7">NC64A</strain>
    </source>
</reference>
<gene>
    <name evidence="6" type="ORF">CHLNCDRAFT_53485</name>
</gene>
<dbReference type="eggNOG" id="KOG3860">
    <property type="taxonomic scope" value="Eukaryota"/>
</dbReference>
<name>E1ZJB0_CHLVA</name>
<dbReference type="GO" id="GO:0005783">
    <property type="term" value="C:endoplasmic reticulum"/>
    <property type="evidence" value="ECO:0007669"/>
    <property type="project" value="TreeGrafter"/>
</dbReference>
<feature type="transmembrane region" description="Helical" evidence="5">
    <location>
        <begin position="415"/>
        <end position="440"/>
    </location>
</feature>
<protein>
    <submittedName>
        <fullName evidence="6">Uncharacterized protein</fullName>
    </submittedName>
</protein>
<dbReference type="EMBL" id="GL433849">
    <property type="protein sequence ID" value="EFN53965.1"/>
    <property type="molecule type" value="Genomic_DNA"/>
</dbReference>
<dbReference type="GO" id="GO:0016409">
    <property type="term" value="F:palmitoyltransferase activity"/>
    <property type="evidence" value="ECO:0007669"/>
    <property type="project" value="TreeGrafter"/>
</dbReference>
<feature type="transmembrane region" description="Helical" evidence="5">
    <location>
        <begin position="91"/>
        <end position="119"/>
    </location>
</feature>
<dbReference type="PANTHER" id="PTHR13285:SF18">
    <property type="entry name" value="PROTEIN-CYSTEINE N-PALMITOYLTRANSFERASE RASP"/>
    <property type="match status" value="1"/>
</dbReference>
<accession>E1ZJB0</accession>
<dbReference type="Pfam" id="PF03062">
    <property type="entry name" value="MBOAT"/>
    <property type="match status" value="1"/>
</dbReference>